<protein>
    <submittedName>
        <fullName evidence="1">Uncharacterized protein</fullName>
    </submittedName>
</protein>
<evidence type="ECO:0000313" key="1">
    <source>
        <dbReference type="EMBL" id="ROT70705.1"/>
    </source>
</evidence>
<dbReference type="Proteomes" id="UP000283509">
    <property type="component" value="Unassembled WGS sequence"/>
</dbReference>
<evidence type="ECO:0000313" key="2">
    <source>
        <dbReference type="Proteomes" id="UP000283509"/>
    </source>
</evidence>
<organism evidence="1 2">
    <name type="scientific">Penaeus vannamei</name>
    <name type="common">Whiteleg shrimp</name>
    <name type="synonym">Litopenaeus vannamei</name>
    <dbReference type="NCBI Taxonomy" id="6689"/>
    <lineage>
        <taxon>Eukaryota</taxon>
        <taxon>Metazoa</taxon>
        <taxon>Ecdysozoa</taxon>
        <taxon>Arthropoda</taxon>
        <taxon>Crustacea</taxon>
        <taxon>Multicrustacea</taxon>
        <taxon>Malacostraca</taxon>
        <taxon>Eumalacostraca</taxon>
        <taxon>Eucarida</taxon>
        <taxon>Decapoda</taxon>
        <taxon>Dendrobranchiata</taxon>
        <taxon>Penaeoidea</taxon>
        <taxon>Penaeidae</taxon>
        <taxon>Penaeus</taxon>
    </lineage>
</organism>
<reference evidence="1 2" key="2">
    <citation type="submission" date="2019-01" db="EMBL/GenBank/DDBJ databases">
        <title>The decoding of complex shrimp genome reveals the adaptation for benthos swimmer, frequently molting mechanism and breeding impact on genome.</title>
        <authorList>
            <person name="Sun Y."/>
            <person name="Gao Y."/>
            <person name="Yu Y."/>
        </authorList>
    </citation>
    <scope>NUCLEOTIDE SEQUENCE [LARGE SCALE GENOMIC DNA]</scope>
    <source>
        <tissue evidence="1">Muscle</tissue>
    </source>
</reference>
<proteinExistence type="predicted"/>
<gene>
    <name evidence="1" type="ORF">C7M84_011004</name>
</gene>
<keyword evidence="2" id="KW-1185">Reference proteome</keyword>
<sequence length="389" mass="42629">MSQHSSDKSPTAPFPSRTSLALPSAPLLWSISPTSIPLPPLHPSSSSLSIFLPFLPLSWSITFCLFPFFPFQFVSFFYLPPPLSFAPLSLPSSPTHLFPYPLLFLNSFQPLHSFSKMMFLLEAGLTDHACKSGQRQSYVTSLTSRCSVPANSRAFSASANTCTIPSLLSLPYCLLRAVSLLPPPLLYTFLRISPLFSHFPSPLSILILPSLSSFPILHLSLSPLTFPLLPPSLALSPPSSLPTPPIIPSSSRLSLLLSPPLFFSLPSSSPFFSLPLLLPSPSFFSSSPLPLPPPLPSSSPTSSSSSPFLLPLPFLLLLLLPLLLPPSPFSSALPRRRKRLSGEPPSRIRFSFELYAPWDHLSHKPGDLLFSLLELPYVFFLLRLVCLFV</sequence>
<accession>A0A3R7M395</accession>
<dbReference type="EMBL" id="QCYY01002397">
    <property type="protein sequence ID" value="ROT70705.1"/>
    <property type="molecule type" value="Genomic_DNA"/>
</dbReference>
<reference evidence="1 2" key="1">
    <citation type="submission" date="2018-04" db="EMBL/GenBank/DDBJ databases">
        <authorList>
            <person name="Zhang X."/>
            <person name="Yuan J."/>
            <person name="Li F."/>
            <person name="Xiang J."/>
        </authorList>
    </citation>
    <scope>NUCLEOTIDE SEQUENCE [LARGE SCALE GENOMIC DNA]</scope>
    <source>
        <tissue evidence="1">Muscle</tissue>
    </source>
</reference>
<dbReference type="AlphaFoldDB" id="A0A3R7M395"/>
<comment type="caution">
    <text evidence="1">The sequence shown here is derived from an EMBL/GenBank/DDBJ whole genome shotgun (WGS) entry which is preliminary data.</text>
</comment>
<name>A0A3R7M395_PENVA</name>